<dbReference type="InParanoid" id="G4ZFG0"/>
<dbReference type="AlphaFoldDB" id="G4ZFG0"/>
<sequence>MEVGFRCEFPVAEQPALLAVTLRICATMSAACGMRAGAAKAIRFEGKRGKEVLPARLELATDPLTSSCTRCSACPEVHRHAHNVVSALSLLIHLRLSRAKAAEIGARLPDSNPSQRENRW</sequence>
<name>G4ZFG0_PHYSP</name>
<dbReference type="GeneID" id="20646289"/>
<reference evidence="1 2" key="1">
    <citation type="journal article" date="2006" name="Science">
        <title>Phytophthora genome sequences uncover evolutionary origins and mechanisms of pathogenesis.</title>
        <authorList>
            <person name="Tyler B.M."/>
            <person name="Tripathy S."/>
            <person name="Zhang X."/>
            <person name="Dehal P."/>
            <person name="Jiang R.H."/>
            <person name="Aerts A."/>
            <person name="Arredondo F.D."/>
            <person name="Baxter L."/>
            <person name="Bensasson D."/>
            <person name="Beynon J.L."/>
            <person name="Chapman J."/>
            <person name="Damasceno C.M."/>
            <person name="Dorrance A.E."/>
            <person name="Dou D."/>
            <person name="Dickerman A.W."/>
            <person name="Dubchak I.L."/>
            <person name="Garbelotto M."/>
            <person name="Gijzen M."/>
            <person name="Gordon S.G."/>
            <person name="Govers F."/>
            <person name="Grunwald N.J."/>
            <person name="Huang W."/>
            <person name="Ivors K.L."/>
            <person name="Jones R.W."/>
            <person name="Kamoun S."/>
            <person name="Krampis K."/>
            <person name="Lamour K.H."/>
            <person name="Lee M.K."/>
            <person name="McDonald W.H."/>
            <person name="Medina M."/>
            <person name="Meijer H.J."/>
            <person name="Nordberg E.K."/>
            <person name="Maclean D.J."/>
            <person name="Ospina-Giraldo M.D."/>
            <person name="Morris P.F."/>
            <person name="Phuntumart V."/>
            <person name="Putnam N.H."/>
            <person name="Rash S."/>
            <person name="Rose J.K."/>
            <person name="Sakihama Y."/>
            <person name="Salamov A.A."/>
            <person name="Savidor A."/>
            <person name="Scheuring C.F."/>
            <person name="Smith B.M."/>
            <person name="Sobral B.W."/>
            <person name="Terry A."/>
            <person name="Torto-Alalibo T.A."/>
            <person name="Win J."/>
            <person name="Xu Z."/>
            <person name="Zhang H."/>
            <person name="Grigoriev I.V."/>
            <person name="Rokhsar D.S."/>
            <person name="Boore J.L."/>
        </authorList>
    </citation>
    <scope>NUCLEOTIDE SEQUENCE [LARGE SCALE GENOMIC DNA]</scope>
    <source>
        <strain evidence="1 2">P6497</strain>
    </source>
</reference>
<protein>
    <submittedName>
        <fullName evidence="1">Uncharacterized protein</fullName>
    </submittedName>
</protein>
<dbReference type="Proteomes" id="UP000002640">
    <property type="component" value="Unassembled WGS sequence"/>
</dbReference>
<dbReference type="RefSeq" id="XP_009526534.1">
    <property type="nucleotide sequence ID" value="XM_009528239.1"/>
</dbReference>
<accession>G4ZFG0</accession>
<dbReference type="KEGG" id="psoj:PHYSODRAFT_331444"/>
<keyword evidence="2" id="KW-1185">Reference proteome</keyword>
<proteinExistence type="predicted"/>
<gene>
    <name evidence="1" type="ORF">PHYSODRAFT_331444</name>
</gene>
<dbReference type="EMBL" id="JH159154">
    <property type="protein sequence ID" value="EGZ17476.1"/>
    <property type="molecule type" value="Genomic_DNA"/>
</dbReference>
<evidence type="ECO:0000313" key="2">
    <source>
        <dbReference type="Proteomes" id="UP000002640"/>
    </source>
</evidence>
<organism evidence="1 2">
    <name type="scientific">Phytophthora sojae (strain P6497)</name>
    <name type="common">Soybean stem and root rot agent</name>
    <name type="synonym">Phytophthora megasperma f. sp. glycines</name>
    <dbReference type="NCBI Taxonomy" id="1094619"/>
    <lineage>
        <taxon>Eukaryota</taxon>
        <taxon>Sar</taxon>
        <taxon>Stramenopiles</taxon>
        <taxon>Oomycota</taxon>
        <taxon>Peronosporomycetes</taxon>
        <taxon>Peronosporales</taxon>
        <taxon>Peronosporaceae</taxon>
        <taxon>Phytophthora</taxon>
    </lineage>
</organism>
<evidence type="ECO:0000313" key="1">
    <source>
        <dbReference type="EMBL" id="EGZ17476.1"/>
    </source>
</evidence>